<accession>A0A8H6MH01</accession>
<evidence type="ECO:0000259" key="6">
    <source>
        <dbReference type="PROSITE" id="PS51192"/>
    </source>
</evidence>
<dbReference type="InterPro" id="IPR027417">
    <property type="entry name" value="P-loop_NTPase"/>
</dbReference>
<comment type="function">
    <text evidence="4">RNA helicase.</text>
</comment>
<evidence type="ECO:0000313" key="8">
    <source>
        <dbReference type="Proteomes" id="UP000521943"/>
    </source>
</evidence>
<dbReference type="Gene3D" id="3.40.50.300">
    <property type="entry name" value="P-loop containing nucleotide triphosphate hydrolases"/>
    <property type="match status" value="1"/>
</dbReference>
<comment type="catalytic activity">
    <reaction evidence="4">
        <text>ATP + H2O = ADP + phosphate + H(+)</text>
        <dbReference type="Rhea" id="RHEA:13065"/>
        <dbReference type="ChEBI" id="CHEBI:15377"/>
        <dbReference type="ChEBI" id="CHEBI:15378"/>
        <dbReference type="ChEBI" id="CHEBI:30616"/>
        <dbReference type="ChEBI" id="CHEBI:43474"/>
        <dbReference type="ChEBI" id="CHEBI:456216"/>
        <dbReference type="EC" id="3.6.4.13"/>
    </reaction>
</comment>
<dbReference type="GO" id="GO:0016787">
    <property type="term" value="F:hydrolase activity"/>
    <property type="evidence" value="ECO:0007669"/>
    <property type="project" value="UniProtKB-KW"/>
</dbReference>
<dbReference type="InterPro" id="IPR011545">
    <property type="entry name" value="DEAD/DEAH_box_helicase_dom"/>
</dbReference>
<comment type="domain">
    <text evidence="4">The Q motif is unique to and characteristic of the DEAD box family of RNA helicases and controls ATP binding and hydrolysis.</text>
</comment>
<dbReference type="OrthoDB" id="10256233at2759"/>
<keyword evidence="2 4" id="KW-0378">Hydrolase</keyword>
<dbReference type="Pfam" id="PF00270">
    <property type="entry name" value="DEAD"/>
    <property type="match status" value="1"/>
</dbReference>
<dbReference type="Proteomes" id="UP000521943">
    <property type="component" value="Unassembled WGS sequence"/>
</dbReference>
<name>A0A8H6MH01_9AGAR</name>
<evidence type="ECO:0000256" key="2">
    <source>
        <dbReference type="ARBA" id="ARBA00022801"/>
    </source>
</evidence>
<dbReference type="InterPro" id="IPR014001">
    <property type="entry name" value="Helicase_ATP-bd"/>
</dbReference>
<keyword evidence="4" id="KW-0694">RNA-binding</keyword>
<keyword evidence="1 4" id="KW-0547">Nucleotide-binding</keyword>
<feature type="region of interest" description="Disordered" evidence="5">
    <location>
        <begin position="41"/>
        <end position="69"/>
    </location>
</feature>
<gene>
    <name evidence="7" type="ORF">DFP72DRAFT_22517</name>
</gene>
<dbReference type="AlphaFoldDB" id="A0A8H6MH01"/>
<keyword evidence="4" id="KW-0347">Helicase</keyword>
<keyword evidence="3 4" id="KW-0067">ATP-binding</keyword>
<dbReference type="GO" id="GO:0003724">
    <property type="term" value="F:RNA helicase activity"/>
    <property type="evidence" value="ECO:0007669"/>
    <property type="project" value="UniProtKB-EC"/>
</dbReference>
<sequence>MQSFFSTLTQVSRRNVCRRQWVSLSHTRFLSDASEAHYGATSAGDASKRLARDPNPTASAGRPASPRVDFENLGLHPPIVASLRAAFPDVKYPTDVQSEFIPAILGGKDVLLKDATGSGKSFGLVLALLNKPRLVSRDAHKNNETQRHITSLVLVPHRELAFQLLHWIERMVNAGEQAPPLSMIAQVLVRDDKMHLGQGLETLRAETPHVLIGTPQAILDVYQHEPELLQLRSLSSVVVDEVDYLIETVSRKDPNKSFKRATEKAKRKLLTHPGPTRQLLDVIYDSRKEVNEKRIDEPGMEIAKRRRGLSSANSMPPSPQLVLSSATLRTHLKNFVYDESGWLDKDNVAKVSGRATKAVEGERVRGPEKEAVNASIQHSVLLVSDERVRNIPGAVTVESLPSSTSRWRRSYQ</sequence>
<protein>
    <recommendedName>
        <fullName evidence="4">ATP-dependent RNA helicase</fullName>
        <ecNumber evidence="4">3.6.4.13</ecNumber>
    </recommendedName>
</protein>
<organism evidence="7 8">
    <name type="scientific">Ephemerocybe angulata</name>
    <dbReference type="NCBI Taxonomy" id="980116"/>
    <lineage>
        <taxon>Eukaryota</taxon>
        <taxon>Fungi</taxon>
        <taxon>Dikarya</taxon>
        <taxon>Basidiomycota</taxon>
        <taxon>Agaricomycotina</taxon>
        <taxon>Agaricomycetes</taxon>
        <taxon>Agaricomycetidae</taxon>
        <taxon>Agaricales</taxon>
        <taxon>Agaricineae</taxon>
        <taxon>Psathyrellaceae</taxon>
        <taxon>Ephemerocybe</taxon>
    </lineage>
</organism>
<dbReference type="GO" id="GO:0003723">
    <property type="term" value="F:RNA binding"/>
    <property type="evidence" value="ECO:0007669"/>
    <property type="project" value="UniProtKB-UniRule"/>
</dbReference>
<dbReference type="PROSITE" id="PS51192">
    <property type="entry name" value="HELICASE_ATP_BIND_1"/>
    <property type="match status" value="1"/>
</dbReference>
<feature type="domain" description="Helicase ATP-binding" evidence="6">
    <location>
        <begin position="101"/>
        <end position="346"/>
    </location>
</feature>
<dbReference type="SUPFAM" id="SSF52540">
    <property type="entry name" value="P-loop containing nucleoside triphosphate hydrolases"/>
    <property type="match status" value="1"/>
</dbReference>
<dbReference type="GO" id="GO:0005524">
    <property type="term" value="F:ATP binding"/>
    <property type="evidence" value="ECO:0007669"/>
    <property type="project" value="UniProtKB-UniRule"/>
</dbReference>
<evidence type="ECO:0000256" key="1">
    <source>
        <dbReference type="ARBA" id="ARBA00022741"/>
    </source>
</evidence>
<comment type="caution">
    <text evidence="7">The sequence shown here is derived from an EMBL/GenBank/DDBJ whole genome shotgun (WGS) entry which is preliminary data.</text>
</comment>
<dbReference type="EMBL" id="JACGCI010000001">
    <property type="protein sequence ID" value="KAF6766519.1"/>
    <property type="molecule type" value="Genomic_DNA"/>
</dbReference>
<reference evidence="7 8" key="1">
    <citation type="submission" date="2020-07" db="EMBL/GenBank/DDBJ databases">
        <title>Comparative genomics of pyrophilous fungi reveals a link between fire events and developmental genes.</title>
        <authorList>
            <consortium name="DOE Joint Genome Institute"/>
            <person name="Steindorff A.S."/>
            <person name="Carver A."/>
            <person name="Calhoun S."/>
            <person name="Stillman K."/>
            <person name="Liu H."/>
            <person name="Lipzen A."/>
            <person name="Pangilinan J."/>
            <person name="Labutti K."/>
            <person name="Bruns T.D."/>
            <person name="Grigoriev I.V."/>
        </authorList>
    </citation>
    <scope>NUCLEOTIDE SEQUENCE [LARGE SCALE GENOMIC DNA]</scope>
    <source>
        <strain evidence="7 8">CBS 144469</strain>
    </source>
</reference>
<proteinExistence type="inferred from homology"/>
<comment type="similarity">
    <text evidence="4">Belongs to the DEAD box helicase family.</text>
</comment>
<dbReference type="SMART" id="SM00487">
    <property type="entry name" value="DEXDc"/>
    <property type="match status" value="1"/>
</dbReference>
<evidence type="ECO:0000313" key="7">
    <source>
        <dbReference type="EMBL" id="KAF6766519.1"/>
    </source>
</evidence>
<dbReference type="PANTHER" id="PTHR24031">
    <property type="entry name" value="RNA HELICASE"/>
    <property type="match status" value="1"/>
</dbReference>
<keyword evidence="8" id="KW-1185">Reference proteome</keyword>
<evidence type="ECO:0000256" key="4">
    <source>
        <dbReference type="RuleBase" id="RU365068"/>
    </source>
</evidence>
<evidence type="ECO:0000256" key="3">
    <source>
        <dbReference type="ARBA" id="ARBA00022840"/>
    </source>
</evidence>
<evidence type="ECO:0000256" key="5">
    <source>
        <dbReference type="SAM" id="MobiDB-lite"/>
    </source>
</evidence>
<dbReference type="EC" id="3.6.4.13" evidence="4"/>